<dbReference type="RefSeq" id="XP_034246249.1">
    <property type="nucleotide sequence ID" value="XM_034390358.1"/>
</dbReference>
<dbReference type="RefSeq" id="XP_034246250.1">
    <property type="nucleotide sequence ID" value="XM_034390359.1"/>
</dbReference>
<dbReference type="GO" id="GO:0003712">
    <property type="term" value="F:transcription coregulator activity"/>
    <property type="evidence" value="ECO:0007669"/>
    <property type="project" value="TreeGrafter"/>
</dbReference>
<evidence type="ECO:0000313" key="5">
    <source>
        <dbReference type="Proteomes" id="UP000515158"/>
    </source>
</evidence>
<dbReference type="GO" id="GO:0006355">
    <property type="term" value="P:regulation of DNA-templated transcription"/>
    <property type="evidence" value="ECO:0007669"/>
    <property type="project" value="TreeGrafter"/>
</dbReference>
<feature type="region of interest" description="Disordered" evidence="4">
    <location>
        <begin position="490"/>
        <end position="693"/>
    </location>
</feature>
<name>A0A6P8ZQQ2_THRPL</name>
<feature type="compositionally biased region" description="Acidic residues" evidence="4">
    <location>
        <begin position="292"/>
        <end position="312"/>
    </location>
</feature>
<feature type="compositionally biased region" description="Polar residues" evidence="4">
    <location>
        <begin position="33"/>
        <end position="42"/>
    </location>
</feature>
<evidence type="ECO:0000256" key="1">
    <source>
        <dbReference type="ARBA" id="ARBA00023015"/>
    </source>
</evidence>
<reference evidence="6 7" key="1">
    <citation type="submission" date="2025-04" db="UniProtKB">
        <authorList>
            <consortium name="RefSeq"/>
        </authorList>
    </citation>
    <scope>IDENTIFICATION</scope>
    <source>
        <tissue evidence="6 7">Total insect</tissue>
    </source>
</reference>
<dbReference type="InterPro" id="IPR052435">
    <property type="entry name" value="YY1-Transcr_Regul"/>
</dbReference>
<dbReference type="PANTHER" id="PTHR16088:SF3">
    <property type="entry name" value="GON-4-LIKE PROTEIN"/>
    <property type="match status" value="1"/>
</dbReference>
<evidence type="ECO:0000256" key="4">
    <source>
        <dbReference type="SAM" id="MobiDB-lite"/>
    </source>
</evidence>
<keyword evidence="2" id="KW-0804">Transcription</keyword>
<proteinExistence type="predicted"/>
<evidence type="ECO:0000256" key="3">
    <source>
        <dbReference type="ARBA" id="ARBA00023242"/>
    </source>
</evidence>
<keyword evidence="3" id="KW-0539">Nucleus</keyword>
<feature type="compositionally biased region" description="Polar residues" evidence="4">
    <location>
        <begin position="96"/>
        <end position="126"/>
    </location>
</feature>
<feature type="compositionally biased region" description="Polar residues" evidence="4">
    <location>
        <begin position="523"/>
        <end position="534"/>
    </location>
</feature>
<feature type="compositionally biased region" description="Acidic residues" evidence="4">
    <location>
        <begin position="807"/>
        <end position="823"/>
    </location>
</feature>
<sequence>MSSHTPPSPKTPPRKNLSWRHHGSPSHIDSPGCCSTPSTSKKLNGLSPGRKILWEKRSPSKHTKLLGSPITKHPCSPQDSKSFKSFQSTSKDTDASDLSCSLSKHVNSTDPSWSKSFSSAESNGTVTVELDFPHGGWDEDSSNEDSPGSLEIVESDAESHASPNQRGRKRKQSEVSEEDNAILSGMGEEIERQLEAKAERNRLTVPNVKNILRSVITNPYVQAMVRRSIKSGDVAVSGDSDDLSFEPRLTRAKARLLCDSNESSYSEVQWVGTPHKTPSGSECQALINEEMNDDSEDDEEYHPGEDEPSDNDCSERDGSERDISLDQQSPANFDLDTDSCPATPNPSPKPLITDSATQTNWSEDGVFKVPMAPSELQLDQNTEENIALRTRSKLPLNDTPLEEIEQAFIPPDITPDLYDTTCDNADWQEFLKEFMQPMRSEVQNPDDDEEDPEYNVLAEEEIIDKEELRRDRAVKVSKRELNELMRELLEFTENFSSEDEDKDKDGDKKQTAKPASPRALSPRLSTSPNGSNEDMSILLDAYMSLGTLAPLKTTPPPPRSPSNTSLHTPVPPMSPPCSRTPNTGKKGHHNDLSFNVDSTSLSSSGYHSGGKGKSVYQSPGKKKNFPQTPGKPDNYPHSSGSRSGKKERTGFTPGKPDSFTPKKSHVLATPGKLDNHPSYSNKSSGELKGNLSHSRGKLDSYLNAINDNHGNSSETFFYNDDPNVGMVGNNVAVPVTSNQYGGNTDVLFSPGKNYLVLNSSTDWDKPGETIGNSSHLSAEEIQSSDDNTWSNSVVGINTCETLSAQANEEEQKEPSSVEEDDPELSVSLPASSPPHSPVPGVTSWNVYNGEAHLSAQGDVLVNNTVVLSFAQRHVLDQQMRQYVQLMTQHFLQTYEHPVYNDYSSICKKQLVSLDTMAAEKRKSAFRSANLTPALELVDRWEKMIQSEEGTAITGFVEQEMARAKRVKNRKNRYCERFSPQLMKEIVDSPAFIYPELLPHMPFRTVEMQKVMMVLSEEHLLAIGLEEFTEFIAENNPSKKDKCLRWAMSLVTEYLLIGKNPKNLYDYLRKMKRRNSPLSHFLETKCAPETQHFIKPFNEQHMLSIRERPNCVLPLIWRDFIHPALDTLKTRKNKSGD</sequence>
<evidence type="ECO:0000313" key="7">
    <source>
        <dbReference type="RefSeq" id="XP_034246250.1"/>
    </source>
</evidence>
<dbReference type="GeneID" id="117648120"/>
<dbReference type="AlphaFoldDB" id="A0A6P8ZQQ2"/>
<keyword evidence="1" id="KW-0805">Transcription regulation</keyword>
<feature type="compositionally biased region" description="Low complexity" evidence="4">
    <location>
        <begin position="78"/>
        <end position="90"/>
    </location>
</feature>
<feature type="compositionally biased region" description="Basic and acidic residues" evidence="4">
    <location>
        <begin position="313"/>
        <end position="324"/>
    </location>
</feature>
<dbReference type="KEGG" id="tpal:117648120"/>
<evidence type="ECO:0000256" key="2">
    <source>
        <dbReference type="ARBA" id="ARBA00023163"/>
    </source>
</evidence>
<feature type="compositionally biased region" description="Pro residues" evidence="4">
    <location>
        <begin position="1"/>
        <end position="11"/>
    </location>
</feature>
<feature type="region of interest" description="Disordered" evidence="4">
    <location>
        <begin position="1"/>
        <end position="187"/>
    </location>
</feature>
<protein>
    <submittedName>
        <fullName evidence="6 7">Uncharacterized protein LOC117648120</fullName>
    </submittedName>
</protein>
<dbReference type="Proteomes" id="UP000515158">
    <property type="component" value="Unplaced"/>
</dbReference>
<accession>A0A6P8ZQQ2</accession>
<gene>
    <name evidence="6 7" type="primary">LOC117648120</name>
</gene>
<dbReference type="GO" id="GO:0005634">
    <property type="term" value="C:nucleus"/>
    <property type="evidence" value="ECO:0007669"/>
    <property type="project" value="TreeGrafter"/>
</dbReference>
<dbReference type="OrthoDB" id="6257037at2759"/>
<keyword evidence="5" id="KW-1185">Reference proteome</keyword>
<organism evidence="6">
    <name type="scientific">Thrips palmi</name>
    <name type="common">Melon thrips</name>
    <dbReference type="NCBI Taxonomy" id="161013"/>
    <lineage>
        <taxon>Eukaryota</taxon>
        <taxon>Metazoa</taxon>
        <taxon>Ecdysozoa</taxon>
        <taxon>Arthropoda</taxon>
        <taxon>Hexapoda</taxon>
        <taxon>Insecta</taxon>
        <taxon>Pterygota</taxon>
        <taxon>Neoptera</taxon>
        <taxon>Paraneoptera</taxon>
        <taxon>Thysanoptera</taxon>
        <taxon>Terebrantia</taxon>
        <taxon>Thripoidea</taxon>
        <taxon>Thripidae</taxon>
        <taxon>Thrips</taxon>
    </lineage>
</organism>
<feature type="region of interest" description="Disordered" evidence="4">
    <location>
        <begin position="769"/>
        <end position="789"/>
    </location>
</feature>
<evidence type="ECO:0000313" key="6">
    <source>
        <dbReference type="RefSeq" id="XP_034246249.1"/>
    </source>
</evidence>
<dbReference type="PANTHER" id="PTHR16088">
    <property type="entry name" value="YY1 ASSOCIATED PROTEIN-RELATED"/>
    <property type="match status" value="1"/>
</dbReference>
<feature type="region of interest" description="Disordered" evidence="4">
    <location>
        <begin position="292"/>
        <end position="364"/>
    </location>
</feature>
<feature type="region of interest" description="Disordered" evidence="4">
    <location>
        <begin position="804"/>
        <end position="841"/>
    </location>
</feature>
<feature type="compositionally biased region" description="Polar residues" evidence="4">
    <location>
        <begin position="770"/>
        <end position="789"/>
    </location>
</feature>